<dbReference type="GO" id="GO:0008757">
    <property type="term" value="F:S-adenosylmethionine-dependent methyltransferase activity"/>
    <property type="evidence" value="ECO:0007669"/>
    <property type="project" value="InterPro"/>
</dbReference>
<dbReference type="Pfam" id="PF08241">
    <property type="entry name" value="Methyltransf_11"/>
    <property type="match status" value="1"/>
</dbReference>
<dbReference type="InterPro" id="IPR013216">
    <property type="entry name" value="Methyltransf_11"/>
</dbReference>
<dbReference type="EMBL" id="FLUP01000001">
    <property type="protein sequence ID" value="SBW08244.1"/>
    <property type="molecule type" value="Genomic_DNA"/>
</dbReference>
<organism evidence="2">
    <name type="scientific">uncultured Desulfovibrio sp</name>
    <dbReference type="NCBI Taxonomy" id="167968"/>
    <lineage>
        <taxon>Bacteria</taxon>
        <taxon>Pseudomonadati</taxon>
        <taxon>Thermodesulfobacteriota</taxon>
        <taxon>Desulfovibrionia</taxon>
        <taxon>Desulfovibrionales</taxon>
        <taxon>Desulfovibrionaceae</taxon>
        <taxon>Desulfovibrio</taxon>
        <taxon>environmental samples</taxon>
    </lineage>
</organism>
<feature type="domain" description="Methyltransferase type 11" evidence="1">
    <location>
        <begin position="46"/>
        <end position="137"/>
    </location>
</feature>
<evidence type="ECO:0000313" key="2">
    <source>
        <dbReference type="EMBL" id="SBW08244.1"/>
    </source>
</evidence>
<dbReference type="NCBIfam" id="NF045667">
    <property type="entry name" value="MTase_DVU1556"/>
    <property type="match status" value="1"/>
</dbReference>
<dbReference type="InterPro" id="IPR029063">
    <property type="entry name" value="SAM-dependent_MTases_sf"/>
</dbReference>
<evidence type="ECO:0000259" key="1">
    <source>
        <dbReference type="Pfam" id="PF08241"/>
    </source>
</evidence>
<gene>
    <name evidence="2" type="ORF">KM92DES2_12458</name>
</gene>
<protein>
    <submittedName>
        <fullName evidence="2">Methyltransferase type 11</fullName>
    </submittedName>
</protein>
<dbReference type="SUPFAM" id="SSF53335">
    <property type="entry name" value="S-adenosyl-L-methionine-dependent methyltransferases"/>
    <property type="match status" value="1"/>
</dbReference>
<dbReference type="AlphaFoldDB" id="A0A212K962"/>
<name>A0A212K962_9BACT</name>
<accession>A0A212K962</accession>
<proteinExistence type="predicted"/>
<keyword evidence="2" id="KW-0808">Transferase</keyword>
<dbReference type="GO" id="GO:0032259">
    <property type="term" value="P:methylation"/>
    <property type="evidence" value="ECO:0007669"/>
    <property type="project" value="UniProtKB-KW"/>
</dbReference>
<dbReference type="Gene3D" id="3.40.50.150">
    <property type="entry name" value="Vaccinia Virus protein VP39"/>
    <property type="match status" value="1"/>
</dbReference>
<keyword evidence="2" id="KW-0489">Methyltransferase</keyword>
<dbReference type="RefSeq" id="WP_227118825.1">
    <property type="nucleotide sequence ID" value="NZ_LT598928.1"/>
</dbReference>
<dbReference type="CDD" id="cd02440">
    <property type="entry name" value="AdoMet_MTases"/>
    <property type="match status" value="1"/>
</dbReference>
<reference evidence="2" key="1">
    <citation type="submission" date="2016-04" db="EMBL/GenBank/DDBJ databases">
        <authorList>
            <person name="Evans L.H."/>
            <person name="Alamgir A."/>
            <person name="Owens N."/>
            <person name="Weber N.D."/>
            <person name="Virtaneva K."/>
            <person name="Barbian K."/>
            <person name="Babar A."/>
            <person name="Rosenke K."/>
        </authorList>
    </citation>
    <scope>NUCLEOTIDE SEQUENCE</scope>
    <source>
        <strain evidence="2">92-2</strain>
    </source>
</reference>
<sequence>MNALWERPDFRRAAGDAWRPGGVELTRRALAWCASAGLLAPGGLVLDLGSGAGATLRLLSQMGYRAVGLDKHAEAGLPVDAAPSADVRIVRADLERPPLAADSCDCIVCECVLSLLHNPLATLRAACRALRPGGLLVTSDLMLRPGYERPVSTGCSGAGSSRSSCSCSGHASAVQSNSSQSIPPTTATAEPLPEKYAAPGSSCLAGARPESAWRGLVEAAGLHLLHFEDNSRALVELAARMIWYSDDATRPSANSSSHGCACGGAGPGKAWRAYGYGLWIARKETP</sequence>